<evidence type="ECO:0000259" key="1">
    <source>
        <dbReference type="PROSITE" id="PS51841"/>
    </source>
</evidence>
<dbReference type="Gene3D" id="2.60.40.1260">
    <property type="entry name" value="Lamin Tail domain"/>
    <property type="match status" value="1"/>
</dbReference>
<gene>
    <name evidence="2" type="ORF">TCNE_LOCUS4995</name>
</gene>
<dbReference type="Pfam" id="PF00932">
    <property type="entry name" value="LTD"/>
    <property type="match status" value="1"/>
</dbReference>
<dbReference type="PROSITE" id="PS51841">
    <property type="entry name" value="LTD"/>
    <property type="match status" value="1"/>
</dbReference>
<dbReference type="SUPFAM" id="SSF74853">
    <property type="entry name" value="Lamin A/C globular tail domain"/>
    <property type="match status" value="1"/>
</dbReference>
<dbReference type="Proteomes" id="UP000050794">
    <property type="component" value="Unassembled WGS sequence"/>
</dbReference>
<protein>
    <submittedName>
        <fullName evidence="4">LTD domain-containing protein</fullName>
    </submittedName>
</protein>
<name>A0A183U925_TOXCA</name>
<evidence type="ECO:0000313" key="2">
    <source>
        <dbReference type="EMBL" id="VDM33527.1"/>
    </source>
</evidence>
<reference evidence="2 3" key="2">
    <citation type="submission" date="2018-11" db="EMBL/GenBank/DDBJ databases">
        <authorList>
            <consortium name="Pathogen Informatics"/>
        </authorList>
    </citation>
    <scope>NUCLEOTIDE SEQUENCE [LARGE SCALE GENOMIC DNA]</scope>
</reference>
<organism evidence="3 4">
    <name type="scientific">Toxocara canis</name>
    <name type="common">Canine roundworm</name>
    <dbReference type="NCBI Taxonomy" id="6265"/>
    <lineage>
        <taxon>Eukaryota</taxon>
        <taxon>Metazoa</taxon>
        <taxon>Ecdysozoa</taxon>
        <taxon>Nematoda</taxon>
        <taxon>Chromadorea</taxon>
        <taxon>Rhabditida</taxon>
        <taxon>Spirurina</taxon>
        <taxon>Ascaridomorpha</taxon>
        <taxon>Ascaridoidea</taxon>
        <taxon>Toxocaridae</taxon>
        <taxon>Toxocara</taxon>
    </lineage>
</organism>
<evidence type="ECO:0000313" key="3">
    <source>
        <dbReference type="Proteomes" id="UP000050794"/>
    </source>
</evidence>
<proteinExistence type="predicted"/>
<reference evidence="4" key="1">
    <citation type="submission" date="2016-06" db="UniProtKB">
        <authorList>
            <consortium name="WormBaseParasite"/>
        </authorList>
    </citation>
    <scope>IDENTIFICATION</scope>
</reference>
<dbReference type="InterPro" id="IPR036415">
    <property type="entry name" value="Lamin_tail_dom_sf"/>
</dbReference>
<feature type="domain" description="LTD" evidence="1">
    <location>
        <begin position="2"/>
        <end position="75"/>
    </location>
</feature>
<dbReference type="AlphaFoldDB" id="A0A183U925"/>
<sequence length="75" mass="8354">MSDLQTTANSECGVEIDAHDTSGKFVRLINKGEEAVSIGQWSIKSVASERETVYKFHSRQCIKPNDTITARFAFC</sequence>
<keyword evidence="3" id="KW-1185">Reference proteome</keyword>
<evidence type="ECO:0000313" key="4">
    <source>
        <dbReference type="WBParaSite" id="TCNE_0000499501-mRNA-1"/>
    </source>
</evidence>
<dbReference type="WBParaSite" id="TCNE_0000499501-mRNA-1">
    <property type="protein sequence ID" value="TCNE_0000499501-mRNA-1"/>
    <property type="gene ID" value="TCNE_0000499501"/>
</dbReference>
<dbReference type="InterPro" id="IPR001322">
    <property type="entry name" value="Lamin_tail_dom"/>
</dbReference>
<accession>A0A183U925</accession>
<dbReference type="EMBL" id="UYWY01010230">
    <property type="protein sequence ID" value="VDM33527.1"/>
    <property type="molecule type" value="Genomic_DNA"/>
</dbReference>